<keyword evidence="3" id="KW-1185">Reference proteome</keyword>
<proteinExistence type="predicted"/>
<dbReference type="STRING" id="706587.Desti_3764"/>
<reference evidence="3" key="1">
    <citation type="submission" date="2012-06" db="EMBL/GenBank/DDBJ databases">
        <title>Complete sequence of chromosome of Desulfomonile tiedjei DSM 6799.</title>
        <authorList>
            <person name="Lucas S."/>
            <person name="Copeland A."/>
            <person name="Lapidus A."/>
            <person name="Glavina del Rio T."/>
            <person name="Dalin E."/>
            <person name="Tice H."/>
            <person name="Bruce D."/>
            <person name="Goodwin L."/>
            <person name="Pitluck S."/>
            <person name="Peters L."/>
            <person name="Ovchinnikova G."/>
            <person name="Zeytun A."/>
            <person name="Lu M."/>
            <person name="Kyrpides N."/>
            <person name="Mavromatis K."/>
            <person name="Ivanova N."/>
            <person name="Brettin T."/>
            <person name="Detter J.C."/>
            <person name="Han C."/>
            <person name="Larimer F."/>
            <person name="Land M."/>
            <person name="Hauser L."/>
            <person name="Markowitz V."/>
            <person name="Cheng J.-F."/>
            <person name="Hugenholtz P."/>
            <person name="Woyke T."/>
            <person name="Wu D."/>
            <person name="Spring S."/>
            <person name="Schroeder M."/>
            <person name="Brambilla E."/>
            <person name="Klenk H.-P."/>
            <person name="Eisen J.A."/>
        </authorList>
    </citation>
    <scope>NUCLEOTIDE SEQUENCE [LARGE SCALE GENOMIC DNA]</scope>
    <source>
        <strain evidence="3">ATCC 49306 / DSM 6799 / DCB-1</strain>
    </source>
</reference>
<dbReference type="RefSeq" id="WP_014811534.1">
    <property type="nucleotide sequence ID" value="NC_018025.1"/>
</dbReference>
<dbReference type="Proteomes" id="UP000006055">
    <property type="component" value="Chromosome"/>
</dbReference>
<feature type="region of interest" description="Disordered" evidence="1">
    <location>
        <begin position="40"/>
        <end position="61"/>
    </location>
</feature>
<dbReference type="KEGG" id="dti:Desti_3764"/>
<gene>
    <name evidence="2" type="ordered locus">Desti_3764</name>
</gene>
<dbReference type="EMBL" id="CP003360">
    <property type="protein sequence ID" value="AFM26408.1"/>
    <property type="molecule type" value="Genomic_DNA"/>
</dbReference>
<evidence type="ECO:0000256" key="1">
    <source>
        <dbReference type="SAM" id="MobiDB-lite"/>
    </source>
</evidence>
<accession>I4CA17</accession>
<dbReference type="HOGENOM" id="CLU_1822287_0_0_7"/>
<name>I4CA17_DESTA</name>
<evidence type="ECO:0000313" key="3">
    <source>
        <dbReference type="Proteomes" id="UP000006055"/>
    </source>
</evidence>
<protein>
    <submittedName>
        <fullName evidence="2">Uncharacterized protein</fullName>
    </submittedName>
</protein>
<organism evidence="2 3">
    <name type="scientific">Desulfomonile tiedjei (strain ATCC 49306 / DSM 6799 / DCB-1)</name>
    <dbReference type="NCBI Taxonomy" id="706587"/>
    <lineage>
        <taxon>Bacteria</taxon>
        <taxon>Pseudomonadati</taxon>
        <taxon>Thermodesulfobacteriota</taxon>
        <taxon>Desulfomonilia</taxon>
        <taxon>Desulfomonilales</taxon>
        <taxon>Desulfomonilaceae</taxon>
        <taxon>Desulfomonile</taxon>
    </lineage>
</organism>
<sequence>MKPRVSARECKHMYGGAASIILAVILLGFVSAWGQVPFPPQQPMGPPGPPVQQPPQGMQQPTEYAFRPDLTNPQFGECLNLEKQWKMLYQHYVQEYQRAQMMNPRDPNYGMVTRQMQNLKYQLDNAWNTFSSRCVYFPRQR</sequence>
<evidence type="ECO:0000313" key="2">
    <source>
        <dbReference type="EMBL" id="AFM26408.1"/>
    </source>
</evidence>
<feature type="compositionally biased region" description="Pro residues" evidence="1">
    <location>
        <begin position="40"/>
        <end position="53"/>
    </location>
</feature>
<dbReference type="AlphaFoldDB" id="I4CA17"/>
<dbReference type="PATRIC" id="fig|706587.4.peg.4275"/>